<comment type="caution">
    <text evidence="1">The sequence shown here is derived from an EMBL/GenBank/DDBJ whole genome shotgun (WGS) entry which is preliminary data.</text>
</comment>
<accession>A0ABP9QRY1</accession>
<proteinExistence type="predicted"/>
<dbReference type="Proteomes" id="UP001428817">
    <property type="component" value="Unassembled WGS sequence"/>
</dbReference>
<sequence length="109" mass="11111">MIKRLFWLGLGIAAGVVATRKAAEAAEKFTPAGVGEQVGDGLRALASSIGAFGAEVRAGMAEREHELTDMVERRSGQPLPGFDAATNAALGIDARSDARARGAGGPGFS</sequence>
<reference evidence="2" key="1">
    <citation type="journal article" date="2019" name="Int. J. Syst. Evol. Microbiol.">
        <title>The Global Catalogue of Microorganisms (GCM) 10K type strain sequencing project: providing services to taxonomists for standard genome sequencing and annotation.</title>
        <authorList>
            <consortium name="The Broad Institute Genomics Platform"/>
            <consortium name="The Broad Institute Genome Sequencing Center for Infectious Disease"/>
            <person name="Wu L."/>
            <person name="Ma J."/>
        </authorList>
    </citation>
    <scope>NUCLEOTIDE SEQUENCE [LARGE SCALE GENOMIC DNA]</scope>
    <source>
        <strain evidence="2">JCM 18303</strain>
    </source>
</reference>
<protein>
    <recommendedName>
        <fullName evidence="3">Secreted protein</fullName>
    </recommendedName>
</protein>
<keyword evidence="2" id="KW-1185">Reference proteome</keyword>
<name>A0ABP9QRY1_9PSEU</name>
<organism evidence="1 2">
    <name type="scientific">Pseudonocardia eucalypti</name>
    <dbReference type="NCBI Taxonomy" id="648755"/>
    <lineage>
        <taxon>Bacteria</taxon>
        <taxon>Bacillati</taxon>
        <taxon>Actinomycetota</taxon>
        <taxon>Actinomycetes</taxon>
        <taxon>Pseudonocardiales</taxon>
        <taxon>Pseudonocardiaceae</taxon>
        <taxon>Pseudonocardia</taxon>
    </lineage>
</organism>
<evidence type="ECO:0000313" key="1">
    <source>
        <dbReference type="EMBL" id="GAA5166465.1"/>
    </source>
</evidence>
<evidence type="ECO:0008006" key="3">
    <source>
        <dbReference type="Google" id="ProtNLM"/>
    </source>
</evidence>
<gene>
    <name evidence="1" type="ORF">GCM10023321_57620</name>
</gene>
<dbReference type="EMBL" id="BAABJP010000036">
    <property type="protein sequence ID" value="GAA5166465.1"/>
    <property type="molecule type" value="Genomic_DNA"/>
</dbReference>
<evidence type="ECO:0000313" key="2">
    <source>
        <dbReference type="Proteomes" id="UP001428817"/>
    </source>
</evidence>